<dbReference type="PANTHER" id="PTHR21340">
    <property type="entry name" value="DIADENOSINE 5,5-P1,P4-TETRAPHOSPHATE PYROPHOSPHOHYDROLASE MUTT"/>
    <property type="match status" value="1"/>
</dbReference>
<dbReference type="CDD" id="cd07067">
    <property type="entry name" value="HP_PGM_like"/>
    <property type="match status" value="1"/>
</dbReference>
<dbReference type="PRINTS" id="PR00502">
    <property type="entry name" value="NUDIXFAMILY"/>
</dbReference>
<dbReference type="GO" id="GO:0004081">
    <property type="term" value="F:bis(5'-nucleosyl)-tetraphosphatase (asymmetrical) activity"/>
    <property type="evidence" value="ECO:0007669"/>
    <property type="project" value="TreeGrafter"/>
</dbReference>
<dbReference type="GO" id="GO:0006167">
    <property type="term" value="P:AMP biosynthetic process"/>
    <property type="evidence" value="ECO:0007669"/>
    <property type="project" value="TreeGrafter"/>
</dbReference>
<dbReference type="AlphaFoldDB" id="A0A840DBV9"/>
<evidence type="ECO:0000313" key="6">
    <source>
        <dbReference type="Proteomes" id="UP000571183"/>
    </source>
</evidence>
<dbReference type="Proteomes" id="UP000571183">
    <property type="component" value="Unassembled WGS sequence"/>
</dbReference>
<evidence type="ECO:0000256" key="3">
    <source>
        <dbReference type="RuleBase" id="RU003476"/>
    </source>
</evidence>
<evidence type="ECO:0000256" key="2">
    <source>
        <dbReference type="ARBA" id="ARBA00022801"/>
    </source>
</evidence>
<dbReference type="CDD" id="cd03673">
    <property type="entry name" value="NUDIX_Ap6A_hydrolase"/>
    <property type="match status" value="1"/>
</dbReference>
<dbReference type="PROSITE" id="PS51462">
    <property type="entry name" value="NUDIX"/>
    <property type="match status" value="1"/>
</dbReference>
<dbReference type="InterPro" id="IPR013078">
    <property type="entry name" value="His_Pase_superF_clade-1"/>
</dbReference>
<proteinExistence type="inferred from homology"/>
<keyword evidence="2 3" id="KW-0378">Hydrolase</keyword>
<dbReference type="GO" id="GO:0006754">
    <property type="term" value="P:ATP biosynthetic process"/>
    <property type="evidence" value="ECO:0007669"/>
    <property type="project" value="TreeGrafter"/>
</dbReference>
<dbReference type="InterPro" id="IPR029033">
    <property type="entry name" value="His_PPase_superfam"/>
</dbReference>
<dbReference type="InterPro" id="IPR051325">
    <property type="entry name" value="Nudix_hydrolase_domain"/>
</dbReference>
<dbReference type="InterPro" id="IPR000086">
    <property type="entry name" value="NUDIX_hydrolase_dom"/>
</dbReference>
<comment type="similarity">
    <text evidence="1 3">Belongs to the Nudix hydrolase family.</text>
</comment>
<dbReference type="PROSITE" id="PS00893">
    <property type="entry name" value="NUDIX_BOX"/>
    <property type="match status" value="1"/>
</dbReference>
<protein>
    <submittedName>
        <fullName evidence="5">8-oxo-dGTP diphosphatase</fullName>
        <ecNumber evidence="5">3.6.1.55</ecNumber>
    </submittedName>
</protein>
<dbReference type="Gene3D" id="3.90.79.10">
    <property type="entry name" value="Nucleoside Triphosphate Pyrophosphohydrolase"/>
    <property type="match status" value="1"/>
</dbReference>
<evidence type="ECO:0000256" key="1">
    <source>
        <dbReference type="ARBA" id="ARBA00005582"/>
    </source>
</evidence>
<evidence type="ECO:0000313" key="5">
    <source>
        <dbReference type="EMBL" id="MBB4070971.1"/>
    </source>
</evidence>
<dbReference type="PANTHER" id="PTHR21340:SF0">
    <property type="entry name" value="BIS(5'-NUCLEOSYL)-TETRAPHOSPHATASE [ASYMMETRICAL]"/>
    <property type="match status" value="1"/>
</dbReference>
<evidence type="ECO:0000259" key="4">
    <source>
        <dbReference type="PROSITE" id="PS51462"/>
    </source>
</evidence>
<dbReference type="Gene3D" id="3.40.50.1240">
    <property type="entry name" value="Phosphoglycerate mutase-like"/>
    <property type="match status" value="1"/>
</dbReference>
<dbReference type="Pfam" id="PF00300">
    <property type="entry name" value="His_Phos_1"/>
    <property type="match status" value="1"/>
</dbReference>
<comment type="caution">
    <text evidence="5">The sequence shown here is derived from an EMBL/GenBank/DDBJ whole genome shotgun (WGS) entry which is preliminary data.</text>
</comment>
<dbReference type="InterPro" id="IPR020084">
    <property type="entry name" value="NUDIX_hydrolase_CS"/>
</dbReference>
<feature type="domain" description="Nudix hydrolase" evidence="4">
    <location>
        <begin position="1"/>
        <end position="134"/>
    </location>
</feature>
<dbReference type="EMBL" id="JACIFD010000002">
    <property type="protein sequence ID" value="MBB4070971.1"/>
    <property type="molecule type" value="Genomic_DNA"/>
</dbReference>
<dbReference type="SUPFAM" id="SSF53254">
    <property type="entry name" value="Phosphoglycerate mutase-like"/>
    <property type="match status" value="1"/>
</dbReference>
<dbReference type="InterPro" id="IPR015797">
    <property type="entry name" value="NUDIX_hydrolase-like_dom_sf"/>
</dbReference>
<keyword evidence="6" id="KW-1185">Reference proteome</keyword>
<dbReference type="GO" id="GO:0035539">
    <property type="term" value="F:8-oxo-7,8-dihydrodeoxyguanosine triphosphate pyrophosphatase activity"/>
    <property type="evidence" value="ECO:0007669"/>
    <property type="project" value="UniProtKB-EC"/>
</dbReference>
<dbReference type="InterPro" id="IPR020476">
    <property type="entry name" value="Nudix_hydrolase"/>
</dbReference>
<dbReference type="SMART" id="SM00855">
    <property type="entry name" value="PGAM"/>
    <property type="match status" value="1"/>
</dbReference>
<name>A0A840DBV9_9MICO</name>
<reference evidence="5" key="1">
    <citation type="submission" date="2020-08" db="EMBL/GenBank/DDBJ databases">
        <title>Sequencing the genomes of 1000 actinobacteria strains.</title>
        <authorList>
            <person name="Klenk H.-P."/>
        </authorList>
    </citation>
    <scope>NUCLEOTIDE SEQUENCE [LARGE SCALE GENOMIC DNA]</scope>
    <source>
        <strain evidence="5">DSM 27064</strain>
    </source>
</reference>
<organism evidence="5 6">
    <name type="scientific">Canibacter oris</name>
    <dbReference type="NCBI Taxonomy" id="1365628"/>
    <lineage>
        <taxon>Bacteria</taxon>
        <taxon>Bacillati</taxon>
        <taxon>Actinomycetota</taxon>
        <taxon>Actinomycetes</taxon>
        <taxon>Micrococcales</taxon>
        <taxon>Microbacteriaceae</taxon>
        <taxon>Canibacter</taxon>
    </lineage>
</organism>
<dbReference type="EC" id="3.6.1.55" evidence="5"/>
<dbReference type="SUPFAM" id="SSF55811">
    <property type="entry name" value="Nudix"/>
    <property type="match status" value="1"/>
</dbReference>
<gene>
    <name evidence="5" type="ORF">F5897_000255</name>
</gene>
<sequence>MTVYAAGTIPWRYNRENKSVEVLLVFRKRYADWSFPKGKLDPNETLPQAAVRETREETGYRVKLGVNLGTLSYRLRGGDKKVVAYWAAKVTRKAAKKHRFRANAEIAQLAWVPLEQAPQQLSYARDREILEVFAQLVKSERHDTYAVLVLRHAQAEPRGVDFPVDCKRPLTDRGCDESQLIVPVLSVFNPKSIITSDAKRCRATVTPLAHLLQVPLTTTAALSQDTWDTGDLSRLRDTVAAAVAKQKSVVLCSHRPVLPEIAREIALSAGSRSGSYLQEAVQLPPAGFAVFHLTKKPKKRQLVSVESYPLKHML</sequence>
<dbReference type="RefSeq" id="WP_183304209.1">
    <property type="nucleotide sequence ID" value="NZ_JACIFD010000002.1"/>
</dbReference>
<dbReference type="Pfam" id="PF00293">
    <property type="entry name" value="NUDIX"/>
    <property type="match status" value="1"/>
</dbReference>
<accession>A0A840DBV9</accession>